<dbReference type="STRING" id="1419482.SAMN05444266_104474"/>
<proteinExistence type="predicted"/>
<protein>
    <submittedName>
        <fullName evidence="1">Uncharacterized protein</fullName>
    </submittedName>
</protein>
<reference evidence="1 2" key="1">
    <citation type="submission" date="2016-11" db="EMBL/GenBank/DDBJ databases">
        <authorList>
            <person name="Jaros S."/>
            <person name="Januszkiewicz K."/>
            <person name="Wedrychowicz H."/>
        </authorList>
    </citation>
    <scope>NUCLEOTIDE SEQUENCE [LARGE SCALE GENOMIC DNA]</scope>
    <source>
        <strain evidence="1 2">DSM 27406</strain>
    </source>
</reference>
<dbReference type="EMBL" id="FRBL01000004">
    <property type="protein sequence ID" value="SHL70634.1"/>
    <property type="molecule type" value="Genomic_DNA"/>
</dbReference>
<dbReference type="AlphaFoldDB" id="A0A1M7CTR9"/>
<evidence type="ECO:0000313" key="2">
    <source>
        <dbReference type="Proteomes" id="UP000184420"/>
    </source>
</evidence>
<keyword evidence="2" id="KW-1185">Reference proteome</keyword>
<name>A0A1M7CTR9_9BACT</name>
<accession>A0A1M7CTR9</accession>
<dbReference type="RefSeq" id="WP_073081217.1">
    <property type="nucleotide sequence ID" value="NZ_FRBL01000004.1"/>
</dbReference>
<gene>
    <name evidence="1" type="ORF">SAMN05444266_104474</name>
</gene>
<sequence>MPDSISFHAAATETISSLLKDDKFVVHKTGTALRGLLPELEFDSSGELLLRRNSIYDVLPEFLFHENISPEALSNVEKMAVHSRRLKKEEAVARRFFFPYDNLLFEYNCWLSDYTLAVAINQVELPELVSLQEEDLITFADELSVMFGEKVSIRCVRGQRKIEAGLHGSVKEIKLGYSFILGDSCFMLMPLVNITIGPISLLSTVDYMPYAEKGIALRQVCVGRLPAAVDIYWNVLPPLSECCGCFQLGINSYC</sequence>
<evidence type="ECO:0000313" key="1">
    <source>
        <dbReference type="EMBL" id="SHL70634.1"/>
    </source>
</evidence>
<dbReference type="OrthoDB" id="1411058at2"/>
<dbReference type="Proteomes" id="UP000184420">
    <property type="component" value="Unassembled WGS sequence"/>
</dbReference>
<organism evidence="1 2">
    <name type="scientific">Chitinophaga jiangningensis</name>
    <dbReference type="NCBI Taxonomy" id="1419482"/>
    <lineage>
        <taxon>Bacteria</taxon>
        <taxon>Pseudomonadati</taxon>
        <taxon>Bacteroidota</taxon>
        <taxon>Chitinophagia</taxon>
        <taxon>Chitinophagales</taxon>
        <taxon>Chitinophagaceae</taxon>
        <taxon>Chitinophaga</taxon>
    </lineage>
</organism>